<proteinExistence type="predicted"/>
<feature type="signal peptide" evidence="2">
    <location>
        <begin position="1"/>
        <end position="23"/>
    </location>
</feature>
<dbReference type="GeneID" id="105107768"/>
<dbReference type="PANTHER" id="PTHR31207">
    <property type="entry name" value="ECA1 GAMETOGENESIS FAMILY PROTEIN (DUF784)-RELATED-RELATED"/>
    <property type="match status" value="1"/>
</dbReference>
<dbReference type="Proteomes" id="UP000694918">
    <property type="component" value="Unplaced"/>
</dbReference>
<evidence type="ECO:0000256" key="2">
    <source>
        <dbReference type="SAM" id="SignalP"/>
    </source>
</evidence>
<sequence length="132" mass="14384">MAKLNIFNVILALFIVVAPMVLAEVELSPLAEPGLYSYVEQCVAVTGARCGDEILYGSFMGKPVTLECCQKLLLMGKACDDALMRVVLEFPEYKGHEEEALAGSNKLWEKCTLAVQAASSSPSNKYNTHTHV</sequence>
<accession>A0AAJ6SW64</accession>
<evidence type="ECO:0000313" key="4">
    <source>
        <dbReference type="Proteomes" id="UP000694918"/>
    </source>
</evidence>
<dbReference type="InterPro" id="IPR040220">
    <property type="entry name" value="DD11"/>
</dbReference>
<reference evidence="5" key="1">
    <citation type="submission" date="2025-08" db="UniProtKB">
        <authorList>
            <consortium name="RefSeq"/>
        </authorList>
    </citation>
    <scope>IDENTIFICATION</scope>
</reference>
<dbReference type="KEGG" id="peu:105107768"/>
<name>A0AAJ6SW64_POPEU</name>
<dbReference type="AlphaFoldDB" id="A0AAJ6SW64"/>
<feature type="chain" id="PRO_5042508384" evidence="2">
    <location>
        <begin position="24"/>
        <end position="132"/>
    </location>
</feature>
<dbReference type="Pfam" id="PF05617">
    <property type="entry name" value="Prolamin_like"/>
    <property type="match status" value="1"/>
</dbReference>
<gene>
    <name evidence="5" type="primary">LOC105107768</name>
</gene>
<organism evidence="4 5">
    <name type="scientific">Populus euphratica</name>
    <name type="common">Euphrates poplar</name>
    <dbReference type="NCBI Taxonomy" id="75702"/>
    <lineage>
        <taxon>Eukaryota</taxon>
        <taxon>Viridiplantae</taxon>
        <taxon>Streptophyta</taxon>
        <taxon>Embryophyta</taxon>
        <taxon>Tracheophyta</taxon>
        <taxon>Spermatophyta</taxon>
        <taxon>Magnoliopsida</taxon>
        <taxon>eudicotyledons</taxon>
        <taxon>Gunneridae</taxon>
        <taxon>Pentapetalae</taxon>
        <taxon>rosids</taxon>
        <taxon>fabids</taxon>
        <taxon>Malpighiales</taxon>
        <taxon>Salicaceae</taxon>
        <taxon>Saliceae</taxon>
        <taxon>Populus</taxon>
    </lineage>
</organism>
<dbReference type="InterPro" id="IPR008502">
    <property type="entry name" value="Prolamin-like"/>
</dbReference>
<protein>
    <submittedName>
        <fullName evidence="5">Uncharacterized protein LOC105107768</fullName>
    </submittedName>
</protein>
<evidence type="ECO:0000313" key="5">
    <source>
        <dbReference type="RefSeq" id="XP_011000113.1"/>
    </source>
</evidence>
<feature type="domain" description="Prolamin-like" evidence="3">
    <location>
        <begin position="42"/>
        <end position="111"/>
    </location>
</feature>
<dbReference type="PANTHER" id="PTHR31207:SF35">
    <property type="entry name" value="PROLAMIN-LIKE DOMAIN-CONTAINING PROTEIN"/>
    <property type="match status" value="1"/>
</dbReference>
<evidence type="ECO:0000259" key="3">
    <source>
        <dbReference type="Pfam" id="PF05617"/>
    </source>
</evidence>
<evidence type="ECO:0000256" key="1">
    <source>
        <dbReference type="ARBA" id="ARBA00022729"/>
    </source>
</evidence>
<keyword evidence="4" id="KW-1185">Reference proteome</keyword>
<dbReference type="RefSeq" id="XP_011000113.1">
    <property type="nucleotide sequence ID" value="XM_011001811.1"/>
</dbReference>
<keyword evidence="1 2" id="KW-0732">Signal</keyword>